<dbReference type="AlphaFoldDB" id="A0A813J5J1"/>
<reference evidence="1" key="1">
    <citation type="submission" date="2021-02" db="EMBL/GenBank/DDBJ databases">
        <authorList>
            <person name="Dougan E. K."/>
            <person name="Rhodes N."/>
            <person name="Thang M."/>
            <person name="Chan C."/>
        </authorList>
    </citation>
    <scope>NUCLEOTIDE SEQUENCE</scope>
</reference>
<dbReference type="Proteomes" id="UP000626109">
    <property type="component" value="Unassembled WGS sequence"/>
</dbReference>
<evidence type="ECO:0008006" key="3">
    <source>
        <dbReference type="Google" id="ProtNLM"/>
    </source>
</evidence>
<accession>A0A813J5J1</accession>
<gene>
    <name evidence="1" type="ORF">PGLA2088_LOCUS16361</name>
</gene>
<proteinExistence type="predicted"/>
<evidence type="ECO:0000313" key="2">
    <source>
        <dbReference type="Proteomes" id="UP000626109"/>
    </source>
</evidence>
<sequence length="91" mass="10880">MPFHQVELESYITVSPTGFTHYVEGLPVEFVPIERWLDERFLYRAVRELRFFRDFLARKAFRLWRDAGCHERMSKAGSLLEERLFLLLGSV</sequence>
<organism evidence="1 2">
    <name type="scientific">Polarella glacialis</name>
    <name type="common">Dinoflagellate</name>
    <dbReference type="NCBI Taxonomy" id="89957"/>
    <lineage>
        <taxon>Eukaryota</taxon>
        <taxon>Sar</taxon>
        <taxon>Alveolata</taxon>
        <taxon>Dinophyceae</taxon>
        <taxon>Suessiales</taxon>
        <taxon>Suessiaceae</taxon>
        <taxon>Polarella</taxon>
    </lineage>
</organism>
<protein>
    <recommendedName>
        <fullName evidence="3">Spindle pole body component</fullName>
    </recommendedName>
</protein>
<comment type="caution">
    <text evidence="1">The sequence shown here is derived from an EMBL/GenBank/DDBJ whole genome shotgun (WGS) entry which is preliminary data.</text>
</comment>
<dbReference type="EMBL" id="CAJNNW010020683">
    <property type="protein sequence ID" value="CAE8666646.1"/>
    <property type="molecule type" value="Genomic_DNA"/>
</dbReference>
<name>A0A813J5J1_POLGL</name>
<evidence type="ECO:0000313" key="1">
    <source>
        <dbReference type="EMBL" id="CAE8666646.1"/>
    </source>
</evidence>